<dbReference type="SUPFAM" id="SSF53649">
    <property type="entry name" value="Alkaline phosphatase-like"/>
    <property type="match status" value="1"/>
</dbReference>
<organism evidence="4 5">
    <name type="scientific">Diplodia seriata</name>
    <dbReference type="NCBI Taxonomy" id="420778"/>
    <lineage>
        <taxon>Eukaryota</taxon>
        <taxon>Fungi</taxon>
        <taxon>Dikarya</taxon>
        <taxon>Ascomycota</taxon>
        <taxon>Pezizomycotina</taxon>
        <taxon>Dothideomycetes</taxon>
        <taxon>Dothideomycetes incertae sedis</taxon>
        <taxon>Botryosphaeriales</taxon>
        <taxon>Botryosphaeriaceae</taxon>
        <taxon>Diplodia</taxon>
    </lineage>
</organism>
<feature type="chain" id="PRO_5012210457" evidence="2">
    <location>
        <begin position="24"/>
        <end position="635"/>
    </location>
</feature>
<dbReference type="InterPro" id="IPR017850">
    <property type="entry name" value="Alkaline_phosphatase_core_sf"/>
</dbReference>
<dbReference type="PANTHER" id="PTHR43108">
    <property type="entry name" value="N-ACETYLGLUCOSAMINE-6-SULFATASE FAMILY MEMBER"/>
    <property type="match status" value="1"/>
</dbReference>
<comment type="caution">
    <text evidence="4">The sequence shown here is derived from an EMBL/GenBank/DDBJ whole genome shotgun (WGS) entry which is preliminary data.</text>
</comment>
<sequence length="635" mass="69368">MFSRLFFAVAAAGLLFRPGSAAAKKPNIVMIMSDDQDYHLGSLDYQDAVQKEIISEGVLLTNHFVTTAQCCPSRVSFHRGQMAHNTNHTDVKSIGGGYSKLLASREDEDYLPHWLKQAGYQTEYIGKLFNGINLANYSPKPKGWDYTDILLAPYIYSYNNVVMSTNGERPMRYEGYHQTDILRAKGLARLDHLTAQESPFYLTIAPTSPHVQESDLPVPLQRHAHDFANATVPMPKGGNYNPGDNYTAQKVSWLRNLTSLNEEQVARTHEHYRHRLRALQGVDEMVHDVIAKLNGTGALDNTYVIYTTDNGYHLGNHRVPAGKSLPYIEDTNIPLAIRGPGIPAGSTSRTPSTHVDMAPTFLDIAGVPAGDMPGLLDGRSLLREWQSPTTTTTTAVGSPREIVNIEFWGGAGIEGPATDGAKLEAAKANSYKTLRVVGEGEAWLFSRWCTHETELYDTINDPYELTNLAHSPSHARLIARLNALLLVTKSCGRGTCRNPWSALQPASSNTSRPILNLSDAMAPSHDAYFASFPSVDFGECMDYQDAANEGPFYPARNASDDGQLLGGAWRADTDDFFVWEARGAAPVVGSGEHYGNASQRHVGVAAVMAGARELTDGQLGTRVKCHVASGGCVDV</sequence>
<comment type="similarity">
    <text evidence="1">Belongs to the sulfatase family.</text>
</comment>
<name>A0A1S8BAH9_9PEZI</name>
<evidence type="ECO:0000313" key="4">
    <source>
        <dbReference type="EMBL" id="OMP84271.1"/>
    </source>
</evidence>
<proteinExistence type="inferred from homology"/>
<reference evidence="4 5" key="1">
    <citation type="submission" date="2017-01" db="EMBL/GenBank/DDBJ databases">
        <title>Draft genome sequence of Diplodia seriata F98.1, a fungal species involved in grapevine trunk diseases.</title>
        <authorList>
            <person name="Robert-Siegwald G."/>
            <person name="Vallet J."/>
            <person name="Abou-Mansour E."/>
            <person name="Xu J."/>
            <person name="Rey P."/>
            <person name="Bertsch C."/>
            <person name="Rego C."/>
            <person name="Larignon P."/>
            <person name="Fontaine F."/>
            <person name="Lebrun M.-H."/>
        </authorList>
    </citation>
    <scope>NUCLEOTIDE SEQUENCE [LARGE SCALE GENOMIC DNA]</scope>
    <source>
        <strain evidence="4 5">F98.1</strain>
    </source>
</reference>
<dbReference type="Pfam" id="PF00884">
    <property type="entry name" value="Sulfatase"/>
    <property type="match status" value="1"/>
</dbReference>
<keyword evidence="2" id="KW-0732">Signal</keyword>
<dbReference type="AlphaFoldDB" id="A0A1S8BAH9"/>
<feature type="signal peptide" evidence="2">
    <location>
        <begin position="1"/>
        <end position="23"/>
    </location>
</feature>
<gene>
    <name evidence="4" type="ORF">BK809_0000076</name>
</gene>
<evidence type="ECO:0000256" key="1">
    <source>
        <dbReference type="ARBA" id="ARBA00008779"/>
    </source>
</evidence>
<dbReference type="Proteomes" id="UP000190776">
    <property type="component" value="Unassembled WGS sequence"/>
</dbReference>
<evidence type="ECO:0000313" key="5">
    <source>
        <dbReference type="Proteomes" id="UP000190776"/>
    </source>
</evidence>
<dbReference type="InterPro" id="IPR000917">
    <property type="entry name" value="Sulfatase_N"/>
</dbReference>
<dbReference type="GO" id="GO:0005539">
    <property type="term" value="F:glycosaminoglycan binding"/>
    <property type="evidence" value="ECO:0007669"/>
    <property type="project" value="TreeGrafter"/>
</dbReference>
<feature type="domain" description="Sulfatase N-terminal" evidence="3">
    <location>
        <begin position="26"/>
        <end position="367"/>
    </location>
</feature>
<dbReference type="CDD" id="cd16147">
    <property type="entry name" value="G6S"/>
    <property type="match status" value="1"/>
</dbReference>
<accession>A0A1S8BAH9</accession>
<dbReference type="EMBL" id="MSZU01000096">
    <property type="protein sequence ID" value="OMP84271.1"/>
    <property type="molecule type" value="Genomic_DNA"/>
</dbReference>
<dbReference type="PANTHER" id="PTHR43108:SF8">
    <property type="entry name" value="SD21168P"/>
    <property type="match status" value="1"/>
</dbReference>
<dbReference type="STRING" id="420778.A0A1S8BAH9"/>
<dbReference type="GO" id="GO:0008449">
    <property type="term" value="F:N-acetylglucosamine-6-sulfatase activity"/>
    <property type="evidence" value="ECO:0007669"/>
    <property type="project" value="TreeGrafter"/>
</dbReference>
<dbReference type="Gene3D" id="3.40.720.10">
    <property type="entry name" value="Alkaline Phosphatase, subunit A"/>
    <property type="match status" value="1"/>
</dbReference>
<evidence type="ECO:0000259" key="3">
    <source>
        <dbReference type="Pfam" id="PF00884"/>
    </source>
</evidence>
<protein>
    <submittedName>
        <fullName evidence="4">Arylsulfatase</fullName>
    </submittedName>
</protein>
<evidence type="ECO:0000256" key="2">
    <source>
        <dbReference type="SAM" id="SignalP"/>
    </source>
</evidence>
<dbReference type="OrthoDB" id="96314at2759"/>